<accession>A0A413IND3</accession>
<evidence type="ECO:0000313" key="6">
    <source>
        <dbReference type="EMBL" id="RGY17843.1"/>
    </source>
</evidence>
<evidence type="ECO:0000259" key="5">
    <source>
        <dbReference type="PROSITE" id="PS51352"/>
    </source>
</evidence>
<dbReference type="InterPro" id="IPR013766">
    <property type="entry name" value="Thioredoxin_domain"/>
</dbReference>
<name>A0A413IND3_9BACT</name>
<evidence type="ECO:0000256" key="1">
    <source>
        <dbReference type="ARBA" id="ARBA00004196"/>
    </source>
</evidence>
<evidence type="ECO:0000256" key="3">
    <source>
        <dbReference type="ARBA" id="ARBA00023157"/>
    </source>
</evidence>
<comment type="caution">
    <text evidence="6">The sequence shown here is derived from an EMBL/GenBank/DDBJ whole genome shotgun (WGS) entry which is preliminary data.</text>
</comment>
<comment type="subcellular location">
    <subcellularLocation>
        <location evidence="1">Cell envelope</location>
    </subcellularLocation>
</comment>
<dbReference type="GO" id="GO:0030313">
    <property type="term" value="C:cell envelope"/>
    <property type="evidence" value="ECO:0007669"/>
    <property type="project" value="UniProtKB-SubCell"/>
</dbReference>
<dbReference type="Gene3D" id="3.40.30.10">
    <property type="entry name" value="Glutaredoxin"/>
    <property type="match status" value="1"/>
</dbReference>
<dbReference type="RefSeq" id="WP_117722220.1">
    <property type="nucleotide sequence ID" value="NZ_CAUGOG010000035.1"/>
</dbReference>
<dbReference type="PANTHER" id="PTHR42852:SF6">
    <property type="entry name" value="THIOL:DISULFIDE INTERCHANGE PROTEIN DSBE"/>
    <property type="match status" value="1"/>
</dbReference>
<feature type="domain" description="Thioredoxin" evidence="5">
    <location>
        <begin position="33"/>
        <end position="173"/>
    </location>
</feature>
<dbReference type="InterPro" id="IPR050553">
    <property type="entry name" value="Thioredoxin_ResA/DsbE_sf"/>
</dbReference>
<dbReference type="InterPro" id="IPR036249">
    <property type="entry name" value="Thioredoxin-like_sf"/>
</dbReference>
<dbReference type="GO" id="GO:0017004">
    <property type="term" value="P:cytochrome complex assembly"/>
    <property type="evidence" value="ECO:0007669"/>
    <property type="project" value="UniProtKB-KW"/>
</dbReference>
<evidence type="ECO:0000313" key="7">
    <source>
        <dbReference type="Proteomes" id="UP000286063"/>
    </source>
</evidence>
<dbReference type="OrthoDB" id="9794348at2"/>
<dbReference type="Proteomes" id="UP000286063">
    <property type="component" value="Unassembled WGS sequence"/>
</dbReference>
<evidence type="ECO:0000256" key="4">
    <source>
        <dbReference type="ARBA" id="ARBA00023284"/>
    </source>
</evidence>
<dbReference type="PROSITE" id="PS51352">
    <property type="entry name" value="THIOREDOXIN_2"/>
    <property type="match status" value="1"/>
</dbReference>
<proteinExistence type="predicted"/>
<dbReference type="PANTHER" id="PTHR42852">
    <property type="entry name" value="THIOL:DISULFIDE INTERCHANGE PROTEIN DSBE"/>
    <property type="match status" value="1"/>
</dbReference>
<sequence>MRRLLVVVMLLIPVIAWCQESKKRESVKKVNEVKKGDCCPGFIFKDTEGKEVSLKQFKKKYVVIDVWASWCHPCKQEYPTLKKIAEKYKNRNIVFVSISCDHQEQRWRNELGWGKMTGYQWWIAGDNSFMFAFQVSSIPRLILLDKKGRVVDLKLPKPSEPQFEKILSELKGV</sequence>
<gene>
    <name evidence="6" type="ORF">DXA50_09485</name>
</gene>
<dbReference type="InterPro" id="IPR013740">
    <property type="entry name" value="Redoxin"/>
</dbReference>
<keyword evidence="2" id="KW-0201">Cytochrome c-type biogenesis</keyword>
<dbReference type="Pfam" id="PF08534">
    <property type="entry name" value="Redoxin"/>
    <property type="match status" value="1"/>
</dbReference>
<dbReference type="AlphaFoldDB" id="A0A413IND3"/>
<dbReference type="SUPFAM" id="SSF52833">
    <property type="entry name" value="Thioredoxin-like"/>
    <property type="match status" value="1"/>
</dbReference>
<dbReference type="CDD" id="cd02966">
    <property type="entry name" value="TlpA_like_family"/>
    <property type="match status" value="1"/>
</dbReference>
<keyword evidence="4" id="KW-0676">Redox-active center</keyword>
<keyword evidence="3" id="KW-1015">Disulfide bond</keyword>
<organism evidence="6 7">
    <name type="scientific">Butyricimonas virosa</name>
    <dbReference type="NCBI Taxonomy" id="544645"/>
    <lineage>
        <taxon>Bacteria</taxon>
        <taxon>Pseudomonadati</taxon>
        <taxon>Bacteroidota</taxon>
        <taxon>Bacteroidia</taxon>
        <taxon>Bacteroidales</taxon>
        <taxon>Odoribacteraceae</taxon>
        <taxon>Butyricimonas</taxon>
    </lineage>
</organism>
<evidence type="ECO:0000256" key="2">
    <source>
        <dbReference type="ARBA" id="ARBA00022748"/>
    </source>
</evidence>
<dbReference type="EMBL" id="QSCR01000014">
    <property type="protein sequence ID" value="RGY17843.1"/>
    <property type="molecule type" value="Genomic_DNA"/>
</dbReference>
<protein>
    <submittedName>
        <fullName evidence="6">TlpA family protein disulfide reductase</fullName>
    </submittedName>
</protein>
<dbReference type="GO" id="GO:0016491">
    <property type="term" value="F:oxidoreductase activity"/>
    <property type="evidence" value="ECO:0007669"/>
    <property type="project" value="InterPro"/>
</dbReference>
<reference evidence="6 7" key="1">
    <citation type="submission" date="2018-08" db="EMBL/GenBank/DDBJ databases">
        <title>A genome reference for cultivated species of the human gut microbiota.</title>
        <authorList>
            <person name="Zou Y."/>
            <person name="Xue W."/>
            <person name="Luo G."/>
        </authorList>
    </citation>
    <scope>NUCLEOTIDE SEQUENCE [LARGE SCALE GENOMIC DNA]</scope>
    <source>
        <strain evidence="6 7">OF02-7</strain>
    </source>
</reference>